<sequence length="542" mass="57818">MVRDSVLAPRAAGRERTKRPVARTRRWWLHPLSVVVLLVGLAVTAGLSAVSRVNYDHNERRQVATQAQLAAAAVAVGPVDLQRLLGRATTLVSATHNVSLFDGALKQSVPQPFVSVRLFHMVDGAPRQVHSLGQPTRLDTASPQAQDLLRRAASSGSLTLTRVATATSQRLGYAFAGTTLGQTYVAYAEQVLPGNRRITLPAESPLADMTFALYYGKAENPDALLETNAEDLPLGSDAARVTIPFGDHVLSAAMTPRTPLLGTFAARLTWLIAGAGVLLSAVMALLTERLARRRAIAEQLARVTGQLYRAQRGVAETLQTALLPHQLPTAPRLAVATRYLGGTEGIEVGGDWYDLIELPENRMFFTVGDVSGRGLSAATMMSRLRHSITAYAVEGNDPAMVLTKVSGLIDVLRDGHFATALCGIIDLDTGVITVANAGHPPLVLVTDGVAEQVVAPVSPPLGVGSHYATTDVPLRCGAVILAYTDGLIERRDESIDAGIAHLCRVASRRADLENLLDTVLTELLPQNAAEDDTAILGLRWAP</sequence>
<organism evidence="4 5">
    <name type="scientific">Nocardioides eburneus</name>
    <dbReference type="NCBI Taxonomy" id="3231482"/>
    <lineage>
        <taxon>Bacteria</taxon>
        <taxon>Bacillati</taxon>
        <taxon>Actinomycetota</taxon>
        <taxon>Actinomycetes</taxon>
        <taxon>Propionibacteriales</taxon>
        <taxon>Nocardioidaceae</taxon>
        <taxon>Nocardioides</taxon>
    </lineage>
</organism>
<keyword evidence="2" id="KW-0472">Membrane</keyword>
<keyword evidence="5" id="KW-1185">Reference proteome</keyword>
<gene>
    <name evidence="4" type="ORF">AB3X52_05730</name>
</gene>
<keyword evidence="2" id="KW-0812">Transmembrane</keyword>
<feature type="domain" description="PPM-type phosphatase" evidence="3">
    <location>
        <begin position="333"/>
        <end position="540"/>
    </location>
</feature>
<protein>
    <submittedName>
        <fullName evidence="4">PP2C family protein-serine/threonine phosphatase</fullName>
        <ecNumber evidence="4">3.1.3.16</ecNumber>
    </submittedName>
</protein>
<evidence type="ECO:0000313" key="5">
    <source>
        <dbReference type="Proteomes" id="UP001556631"/>
    </source>
</evidence>
<dbReference type="Proteomes" id="UP001556631">
    <property type="component" value="Unassembled WGS sequence"/>
</dbReference>
<dbReference type="Pfam" id="PF07228">
    <property type="entry name" value="SpoIIE"/>
    <property type="match status" value="1"/>
</dbReference>
<dbReference type="SMART" id="SM00331">
    <property type="entry name" value="PP2C_SIG"/>
    <property type="match status" value="1"/>
</dbReference>
<evidence type="ECO:0000256" key="2">
    <source>
        <dbReference type="SAM" id="Phobius"/>
    </source>
</evidence>
<name>A0ABV3SXD7_9ACTN</name>
<dbReference type="InterPro" id="IPR036457">
    <property type="entry name" value="PPM-type-like_dom_sf"/>
</dbReference>
<feature type="transmembrane region" description="Helical" evidence="2">
    <location>
        <begin position="264"/>
        <end position="286"/>
    </location>
</feature>
<dbReference type="EMBL" id="JBFPJR010000007">
    <property type="protein sequence ID" value="MEX0427114.1"/>
    <property type="molecule type" value="Genomic_DNA"/>
</dbReference>
<dbReference type="RefSeq" id="WP_367992181.1">
    <property type="nucleotide sequence ID" value="NZ_JBFPJR010000007.1"/>
</dbReference>
<dbReference type="SUPFAM" id="SSF81606">
    <property type="entry name" value="PP2C-like"/>
    <property type="match status" value="1"/>
</dbReference>
<dbReference type="PANTHER" id="PTHR43156:SF2">
    <property type="entry name" value="STAGE II SPORULATION PROTEIN E"/>
    <property type="match status" value="1"/>
</dbReference>
<dbReference type="EC" id="3.1.3.16" evidence="4"/>
<dbReference type="PANTHER" id="PTHR43156">
    <property type="entry name" value="STAGE II SPORULATION PROTEIN E-RELATED"/>
    <property type="match status" value="1"/>
</dbReference>
<evidence type="ECO:0000313" key="4">
    <source>
        <dbReference type="EMBL" id="MEX0427114.1"/>
    </source>
</evidence>
<dbReference type="Gene3D" id="3.60.40.10">
    <property type="entry name" value="PPM-type phosphatase domain"/>
    <property type="match status" value="1"/>
</dbReference>
<evidence type="ECO:0000259" key="3">
    <source>
        <dbReference type="SMART" id="SM00331"/>
    </source>
</evidence>
<dbReference type="GO" id="GO:0004722">
    <property type="term" value="F:protein serine/threonine phosphatase activity"/>
    <property type="evidence" value="ECO:0007669"/>
    <property type="project" value="UniProtKB-EC"/>
</dbReference>
<keyword evidence="2" id="KW-1133">Transmembrane helix</keyword>
<reference evidence="4 5" key="1">
    <citation type="submission" date="2024-07" db="EMBL/GenBank/DDBJ databases">
        <authorList>
            <person name="Lee S."/>
            <person name="Kang M."/>
        </authorList>
    </citation>
    <scope>NUCLEOTIDE SEQUENCE [LARGE SCALE GENOMIC DNA]</scope>
    <source>
        <strain evidence="4 5">DS6</strain>
    </source>
</reference>
<dbReference type="InterPro" id="IPR001932">
    <property type="entry name" value="PPM-type_phosphatase-like_dom"/>
</dbReference>
<comment type="caution">
    <text evidence="4">The sequence shown here is derived from an EMBL/GenBank/DDBJ whole genome shotgun (WGS) entry which is preliminary data.</text>
</comment>
<dbReference type="InterPro" id="IPR052016">
    <property type="entry name" value="Bact_Sigma-Reg"/>
</dbReference>
<feature type="transmembrane region" description="Helical" evidence="2">
    <location>
        <begin position="27"/>
        <end position="50"/>
    </location>
</feature>
<evidence type="ECO:0000256" key="1">
    <source>
        <dbReference type="ARBA" id="ARBA00022801"/>
    </source>
</evidence>
<proteinExistence type="predicted"/>
<accession>A0ABV3SXD7</accession>
<keyword evidence="1 4" id="KW-0378">Hydrolase</keyword>